<sequence>MRKLMAFDLDGTLIFERSIEPANIDAINRWQDAGNLAVCSTGKSIYATRVALQDYELNFDFNVLYTGAVITDRTGEILYQRTLDTSLVKDVIAHLSALDRIALFATTLDHDYQLVDTIGQVSNILPAFTQMELSDLENHEYVGIPIWSPLPETRQAAYRWITDTYGDVIDCHRNQDFLDIVPKKSTKGAGLEWLVSNYLGDQELETFSVGDSWNDLDMHRWADHAASFTYSPEEIQAETEYVVEKTYDFINKALTL</sequence>
<comment type="caution">
    <text evidence="1">The sequence shown here is derived from an EMBL/GenBank/DDBJ whole genome shotgun (WGS) entry which is preliminary data.</text>
</comment>
<organism evidence="1 2">
    <name type="scientific">Rothia nasimurium</name>
    <dbReference type="NCBI Taxonomy" id="85336"/>
    <lineage>
        <taxon>Bacteria</taxon>
        <taxon>Bacillati</taxon>
        <taxon>Actinomycetota</taxon>
        <taxon>Actinomycetes</taxon>
        <taxon>Micrococcales</taxon>
        <taxon>Micrococcaceae</taxon>
        <taxon>Rothia</taxon>
    </lineage>
</organism>
<keyword evidence="1" id="KW-0378">Hydrolase</keyword>
<evidence type="ECO:0000313" key="2">
    <source>
        <dbReference type="Proteomes" id="UP000192359"/>
    </source>
</evidence>
<dbReference type="InterPro" id="IPR036412">
    <property type="entry name" value="HAD-like_sf"/>
</dbReference>
<dbReference type="GO" id="GO:0005829">
    <property type="term" value="C:cytosol"/>
    <property type="evidence" value="ECO:0007669"/>
    <property type="project" value="TreeGrafter"/>
</dbReference>
<dbReference type="Pfam" id="PF08282">
    <property type="entry name" value="Hydrolase_3"/>
    <property type="match status" value="1"/>
</dbReference>
<proteinExistence type="predicted"/>
<dbReference type="PANTHER" id="PTHR10000">
    <property type="entry name" value="PHOSPHOSERINE PHOSPHATASE"/>
    <property type="match status" value="1"/>
</dbReference>
<dbReference type="Gene3D" id="3.30.1240.10">
    <property type="match status" value="1"/>
</dbReference>
<dbReference type="GO" id="GO:0016791">
    <property type="term" value="F:phosphatase activity"/>
    <property type="evidence" value="ECO:0007669"/>
    <property type="project" value="TreeGrafter"/>
</dbReference>
<name>A0A1Y1RRF0_9MICC</name>
<evidence type="ECO:0000313" key="1">
    <source>
        <dbReference type="EMBL" id="ORC22604.1"/>
    </source>
</evidence>
<reference evidence="1 2" key="1">
    <citation type="submission" date="2016-05" db="EMBL/GenBank/DDBJ databases">
        <title>Draft genome sequence of a porcine commensal Rothia nasimurium.</title>
        <authorList>
            <person name="Gaiser R.A."/>
            <person name="Van Baarlen P."/>
            <person name="Wells J.M."/>
        </authorList>
    </citation>
    <scope>NUCLEOTIDE SEQUENCE [LARGE SCALE GENOMIC DNA]</scope>
    <source>
        <strain evidence="1 2">PT-32</strain>
    </source>
</reference>
<dbReference type="InterPro" id="IPR006379">
    <property type="entry name" value="HAD-SF_hydro_IIB"/>
</dbReference>
<dbReference type="NCBIfam" id="TIGR01484">
    <property type="entry name" value="HAD-SF-IIB"/>
    <property type="match status" value="1"/>
</dbReference>
<protein>
    <submittedName>
        <fullName evidence="1">Hydrolase</fullName>
    </submittedName>
</protein>
<dbReference type="OrthoDB" id="9806027at2"/>
<dbReference type="Proteomes" id="UP000192359">
    <property type="component" value="Unassembled WGS sequence"/>
</dbReference>
<accession>A0A1Y1RRF0</accession>
<dbReference type="PANTHER" id="PTHR10000:SF8">
    <property type="entry name" value="HAD SUPERFAMILY HYDROLASE-LIKE, TYPE 3"/>
    <property type="match status" value="1"/>
</dbReference>
<dbReference type="Gene3D" id="3.40.50.1000">
    <property type="entry name" value="HAD superfamily/HAD-like"/>
    <property type="match status" value="1"/>
</dbReference>
<keyword evidence="2" id="KW-1185">Reference proteome</keyword>
<dbReference type="SUPFAM" id="SSF56784">
    <property type="entry name" value="HAD-like"/>
    <property type="match status" value="1"/>
</dbReference>
<dbReference type="AlphaFoldDB" id="A0A1Y1RRF0"/>
<dbReference type="GO" id="GO:0000287">
    <property type="term" value="F:magnesium ion binding"/>
    <property type="evidence" value="ECO:0007669"/>
    <property type="project" value="TreeGrafter"/>
</dbReference>
<dbReference type="EMBL" id="LXWF01000008">
    <property type="protein sequence ID" value="ORC22604.1"/>
    <property type="molecule type" value="Genomic_DNA"/>
</dbReference>
<dbReference type="RefSeq" id="WP_083090924.1">
    <property type="nucleotide sequence ID" value="NZ_LXWF01000008.1"/>
</dbReference>
<dbReference type="InterPro" id="IPR023214">
    <property type="entry name" value="HAD_sf"/>
</dbReference>
<gene>
    <name evidence="1" type="ORF">A7979_10625</name>
</gene>